<feature type="region of interest" description="Disordered" evidence="9">
    <location>
        <begin position="115"/>
        <end position="135"/>
    </location>
</feature>
<keyword evidence="12" id="KW-1185">Reference proteome</keyword>
<feature type="transmembrane region" description="Helical" evidence="8">
    <location>
        <begin position="89"/>
        <end position="107"/>
    </location>
</feature>
<evidence type="ECO:0000313" key="10">
    <source>
        <dbReference type="EMBL" id="RKN11624.1"/>
    </source>
</evidence>
<evidence type="ECO:0000313" key="13">
    <source>
        <dbReference type="Proteomes" id="UP000275024"/>
    </source>
</evidence>
<evidence type="ECO:0000256" key="7">
    <source>
        <dbReference type="ARBA" id="ARBA00023136"/>
    </source>
</evidence>
<evidence type="ECO:0000256" key="5">
    <source>
        <dbReference type="ARBA" id="ARBA00022692"/>
    </source>
</evidence>
<evidence type="ECO:0000256" key="1">
    <source>
        <dbReference type="ARBA" id="ARBA00004651"/>
    </source>
</evidence>
<keyword evidence="4 8" id="KW-1003">Cell membrane</keyword>
<keyword evidence="5 8" id="KW-0812">Transmembrane</keyword>
<sequence>MLAVGAVLVGFAKTAIGGVAAISVALFATALPARESSGALLPMLIVGDLLAVRAYRRHADWSVLWRLFPSVAVGILVGVVFVARVDDTVMRRTIGALLLAVVSVHLWQRRRRGRRAEQGRAEEGRTDEKRPAEQRVGGGGPLLAFGYGLLAGFTTMVANAGGAVMALYLLAAGFPMLRFLGTGAWFFLIVNVFKVPFSVGLGLITVDSLSLNALLLPALAVGAFIGRASVHRLNQKRFERLVLGFTAASALNLLR</sequence>
<comment type="similarity">
    <text evidence="2 8">Belongs to the 4-toluene sulfonate uptake permease (TSUP) (TC 2.A.102) family.</text>
</comment>
<feature type="transmembrane region" description="Helical" evidence="8">
    <location>
        <begin position="160"/>
        <end position="177"/>
    </location>
</feature>
<protein>
    <recommendedName>
        <fullName evidence="8">Probable membrane transporter protein</fullName>
    </recommendedName>
</protein>
<dbReference type="Pfam" id="PF01925">
    <property type="entry name" value="TauE"/>
    <property type="match status" value="1"/>
</dbReference>
<dbReference type="Proteomes" id="UP000268652">
    <property type="component" value="Unassembled WGS sequence"/>
</dbReference>
<gene>
    <name evidence="11" type="ORF">D7318_04055</name>
    <name evidence="10" type="ORF">D7319_05605</name>
</gene>
<dbReference type="EMBL" id="RBDY01000002">
    <property type="protein sequence ID" value="RKN26833.1"/>
    <property type="molecule type" value="Genomic_DNA"/>
</dbReference>
<keyword evidence="3" id="KW-0813">Transport</keyword>
<feature type="compositionally biased region" description="Basic and acidic residues" evidence="9">
    <location>
        <begin position="115"/>
        <end position="133"/>
    </location>
</feature>
<proteinExistence type="inferred from homology"/>
<dbReference type="PANTHER" id="PTHR30269:SF23">
    <property type="entry name" value="MEMBRANE TRANSPORTER PROTEIN YDHB-RELATED"/>
    <property type="match status" value="1"/>
</dbReference>
<evidence type="ECO:0000256" key="6">
    <source>
        <dbReference type="ARBA" id="ARBA00022989"/>
    </source>
</evidence>
<comment type="caution">
    <text evidence="10">The sequence shown here is derived from an EMBL/GenBank/DDBJ whole genome shotgun (WGS) entry which is preliminary data.</text>
</comment>
<feature type="transmembrane region" description="Helical" evidence="8">
    <location>
        <begin position="63"/>
        <end position="83"/>
    </location>
</feature>
<evidence type="ECO:0000256" key="8">
    <source>
        <dbReference type="RuleBase" id="RU363041"/>
    </source>
</evidence>
<reference evidence="12 13" key="1">
    <citation type="submission" date="2018-09" db="EMBL/GenBank/DDBJ databases">
        <title>Streptomyces sp. nov. DS1-2, an endophytic actinomycete isolated from roots of Dendrobium scabrilingue.</title>
        <authorList>
            <person name="Kuncharoen N."/>
            <person name="Kudo T."/>
            <person name="Ohkuma M."/>
            <person name="Yuki M."/>
            <person name="Tanasupawat S."/>
        </authorList>
    </citation>
    <scope>NUCLEOTIDE SEQUENCE [LARGE SCALE GENOMIC DNA]</scope>
    <source>
        <strain evidence="10 13">AZ1-7</strain>
        <strain evidence="11 12">DS1-2</strain>
    </source>
</reference>
<feature type="transmembrane region" description="Helical" evidence="8">
    <location>
        <begin position="136"/>
        <end position="154"/>
    </location>
</feature>
<dbReference type="Proteomes" id="UP000275024">
    <property type="component" value="Unassembled WGS sequence"/>
</dbReference>
<feature type="transmembrane region" description="Helical" evidence="8">
    <location>
        <begin position="37"/>
        <end position="56"/>
    </location>
</feature>
<dbReference type="GO" id="GO:0005886">
    <property type="term" value="C:plasma membrane"/>
    <property type="evidence" value="ECO:0007669"/>
    <property type="project" value="UniProtKB-SubCell"/>
</dbReference>
<feature type="transmembrane region" description="Helical" evidence="8">
    <location>
        <begin position="210"/>
        <end position="230"/>
    </location>
</feature>
<feature type="transmembrane region" description="Helical" evidence="8">
    <location>
        <begin position="184"/>
        <end position="204"/>
    </location>
</feature>
<dbReference type="InterPro" id="IPR052017">
    <property type="entry name" value="TSUP"/>
</dbReference>
<keyword evidence="6 8" id="KW-1133">Transmembrane helix</keyword>
<dbReference type="PANTHER" id="PTHR30269">
    <property type="entry name" value="TRANSMEMBRANE PROTEIN YFCA"/>
    <property type="match status" value="1"/>
</dbReference>
<dbReference type="EMBL" id="RBDX01000003">
    <property type="protein sequence ID" value="RKN11624.1"/>
    <property type="molecule type" value="Genomic_DNA"/>
</dbReference>
<dbReference type="OrthoDB" id="9801058at2"/>
<organism evidence="10 13">
    <name type="scientific">Streptomyces radicis</name>
    <dbReference type="NCBI Taxonomy" id="1750517"/>
    <lineage>
        <taxon>Bacteria</taxon>
        <taxon>Bacillati</taxon>
        <taxon>Actinomycetota</taxon>
        <taxon>Actinomycetes</taxon>
        <taxon>Kitasatosporales</taxon>
        <taxon>Streptomycetaceae</taxon>
        <taxon>Streptomyces</taxon>
    </lineage>
</organism>
<dbReference type="InterPro" id="IPR002781">
    <property type="entry name" value="TM_pro_TauE-like"/>
</dbReference>
<evidence type="ECO:0000256" key="9">
    <source>
        <dbReference type="SAM" id="MobiDB-lite"/>
    </source>
</evidence>
<evidence type="ECO:0000313" key="11">
    <source>
        <dbReference type="EMBL" id="RKN26833.1"/>
    </source>
</evidence>
<name>A0A3A9WQ47_9ACTN</name>
<dbReference type="AlphaFoldDB" id="A0A3A9WQ47"/>
<comment type="subcellular location">
    <subcellularLocation>
        <location evidence="1 8">Cell membrane</location>
        <topology evidence="1 8">Multi-pass membrane protein</topology>
    </subcellularLocation>
</comment>
<evidence type="ECO:0000313" key="12">
    <source>
        <dbReference type="Proteomes" id="UP000268652"/>
    </source>
</evidence>
<accession>A0A3A9WQ47</accession>
<evidence type="ECO:0000256" key="4">
    <source>
        <dbReference type="ARBA" id="ARBA00022475"/>
    </source>
</evidence>
<keyword evidence="7 8" id="KW-0472">Membrane</keyword>
<evidence type="ECO:0000256" key="3">
    <source>
        <dbReference type="ARBA" id="ARBA00022448"/>
    </source>
</evidence>
<evidence type="ECO:0000256" key="2">
    <source>
        <dbReference type="ARBA" id="ARBA00009142"/>
    </source>
</evidence>